<evidence type="ECO:0000259" key="2">
    <source>
        <dbReference type="PROSITE" id="PS50848"/>
    </source>
</evidence>
<name>A0ABQ5SHX7_9CHLO</name>
<dbReference type="PANTHER" id="PTHR19308:SF39">
    <property type="entry name" value="PHOSPHATIDYLCHOLINE TRANSFER PROTEIN"/>
    <property type="match status" value="1"/>
</dbReference>
<dbReference type="Proteomes" id="UP001165090">
    <property type="component" value="Unassembled WGS sequence"/>
</dbReference>
<dbReference type="InterPro" id="IPR051213">
    <property type="entry name" value="START_lipid_transfer"/>
</dbReference>
<accession>A0ABQ5SHX7</accession>
<feature type="compositionally biased region" description="Polar residues" evidence="1">
    <location>
        <begin position="214"/>
        <end position="226"/>
    </location>
</feature>
<gene>
    <name evidence="3" type="ORF">VaNZ11_013811</name>
</gene>
<proteinExistence type="predicted"/>
<dbReference type="PROSITE" id="PS50848">
    <property type="entry name" value="START"/>
    <property type="match status" value="1"/>
</dbReference>
<dbReference type="InterPro" id="IPR002913">
    <property type="entry name" value="START_lipid-bd_dom"/>
</dbReference>
<evidence type="ECO:0000256" key="1">
    <source>
        <dbReference type="SAM" id="MobiDB-lite"/>
    </source>
</evidence>
<dbReference type="Pfam" id="PF01852">
    <property type="entry name" value="START"/>
    <property type="match status" value="1"/>
</dbReference>
<feature type="domain" description="START" evidence="2">
    <location>
        <begin position="336"/>
        <end position="550"/>
    </location>
</feature>
<dbReference type="Gene3D" id="3.30.530.20">
    <property type="match status" value="1"/>
</dbReference>
<reference evidence="3 4" key="1">
    <citation type="journal article" date="2023" name="IScience">
        <title>Expanded male sex-determining region conserved during the evolution of homothallism in the green alga Volvox.</title>
        <authorList>
            <person name="Yamamoto K."/>
            <person name="Matsuzaki R."/>
            <person name="Mahakham W."/>
            <person name="Heman W."/>
            <person name="Sekimoto H."/>
            <person name="Kawachi M."/>
            <person name="Minakuchi Y."/>
            <person name="Toyoda A."/>
            <person name="Nozaki H."/>
        </authorList>
    </citation>
    <scope>NUCLEOTIDE SEQUENCE [LARGE SCALE GENOMIC DNA]</scope>
    <source>
        <strain evidence="3 4">NIES-4468</strain>
    </source>
</reference>
<keyword evidence="4" id="KW-1185">Reference proteome</keyword>
<dbReference type="InterPro" id="IPR023393">
    <property type="entry name" value="START-like_dom_sf"/>
</dbReference>
<sequence>MSPKWDAAVLIGKRASIPLAMGVSFFLGALVAARGHVPSALSSVASYNCIEQLYMFLESVATLGSPAQWMVALLGLCLYPALNRTSRAVSFSVVGAVGSPVPSTQGLSRSCGPGSHSIQLEYQRCVSKGQRLPGGGFFKRLRRVLAEGRAQARRLCGQESLRTAVANLSRRRSFASRSSKSEDMLSSRLSMDSVLRSTQQNAGGTGRSGLLQRKGSSGTAGSCRWQPSMSRIASGQHLAVIAPSESSMSSITAGKRLEILSYNGFQAVDCMSHEMTDPLFTCVRQVVTDAHLLQFGAMIGEASAELALSQAGSAAAVGPEPDSLFGPFDRSEMYRQGWELVVEEHKPGLHYWTWRRHLRKGLFMYKSKTVYETATTAQIMDFTYDIEFRRTWDESMACQLAIAPPFLATTAQQGDVVSLAEADARSSGGKSAFMYARTKFPPPMASREYTYARRCWAKPDDGGCYCISRACAHPSPPPPGGRAVRITDFISGYVIRSSKGIFDTANPAVEVVNVYFEDPCVPSGIVNMSIRRALWPMVQKAEAAFRDYLLTRVHGNLERPPPERLVATDSLCAAMGSHGAHVARAAAADADAASCMGSLPPASGVPWRLVSPYMLLYSGYMALWRGGRGTLLSALGCCMSLWCNGTGVCVGTWAVMRSGLHHAATMTRSVIDMMSQALAAGQFSLQAEASKVSSTGRKAGHVIAQAMWPWEWFMGGCQQSALAAASCDSMGSFQLSSSVTSGKGALRLSSHPLTGNNTIGSKRLPCAPRNASGNGNVAVGGADGLQSPRGGGRRARNGLARRCALLAVKLAKVAGAGLLLDRAARTEGGSVQPVAAISVQQQSRGQAWQQQQRVEAVPRTVPELRW</sequence>
<dbReference type="EMBL" id="BSDZ01000080">
    <property type="protein sequence ID" value="GLI69236.1"/>
    <property type="molecule type" value="Genomic_DNA"/>
</dbReference>
<dbReference type="SUPFAM" id="SSF55961">
    <property type="entry name" value="Bet v1-like"/>
    <property type="match status" value="1"/>
</dbReference>
<protein>
    <recommendedName>
        <fullName evidence="2">START domain-containing protein</fullName>
    </recommendedName>
</protein>
<feature type="region of interest" description="Disordered" evidence="1">
    <location>
        <begin position="194"/>
        <end position="226"/>
    </location>
</feature>
<organism evidence="3 4">
    <name type="scientific">Volvox africanus</name>
    <dbReference type="NCBI Taxonomy" id="51714"/>
    <lineage>
        <taxon>Eukaryota</taxon>
        <taxon>Viridiplantae</taxon>
        <taxon>Chlorophyta</taxon>
        <taxon>core chlorophytes</taxon>
        <taxon>Chlorophyceae</taxon>
        <taxon>CS clade</taxon>
        <taxon>Chlamydomonadales</taxon>
        <taxon>Volvocaceae</taxon>
        <taxon>Volvox</taxon>
    </lineage>
</organism>
<dbReference type="PANTHER" id="PTHR19308">
    <property type="entry name" value="PHOSPHATIDYLCHOLINE TRANSFER PROTEIN"/>
    <property type="match status" value="1"/>
</dbReference>
<evidence type="ECO:0000313" key="3">
    <source>
        <dbReference type="EMBL" id="GLI69236.1"/>
    </source>
</evidence>
<comment type="caution">
    <text evidence="3">The sequence shown here is derived from an EMBL/GenBank/DDBJ whole genome shotgun (WGS) entry which is preliminary data.</text>
</comment>
<evidence type="ECO:0000313" key="4">
    <source>
        <dbReference type="Proteomes" id="UP001165090"/>
    </source>
</evidence>